<protein>
    <submittedName>
        <fullName evidence="7">LacI family transcriptional regulator</fullName>
    </submittedName>
</protein>
<dbReference type="SUPFAM" id="SSF53822">
    <property type="entry name" value="Periplasmic binding protein-like I"/>
    <property type="match status" value="1"/>
</dbReference>
<dbReference type="STRING" id="988821.SAMN05421867_10617"/>
<dbReference type="PANTHER" id="PTHR30146">
    <property type="entry name" value="LACI-RELATED TRANSCRIPTIONAL REPRESSOR"/>
    <property type="match status" value="1"/>
</dbReference>
<dbReference type="InterPro" id="IPR028082">
    <property type="entry name" value="Peripla_BP_I"/>
</dbReference>
<evidence type="ECO:0000256" key="4">
    <source>
        <dbReference type="ARBA" id="ARBA00023163"/>
    </source>
</evidence>
<evidence type="ECO:0000256" key="1">
    <source>
        <dbReference type="ARBA" id="ARBA00022491"/>
    </source>
</evidence>
<dbReference type="Pfam" id="PF13377">
    <property type="entry name" value="Peripla_BP_3"/>
    <property type="match status" value="1"/>
</dbReference>
<evidence type="ECO:0000313" key="7">
    <source>
        <dbReference type="EMBL" id="SFB05209.1"/>
    </source>
</evidence>
<evidence type="ECO:0000313" key="8">
    <source>
        <dbReference type="Proteomes" id="UP000199012"/>
    </source>
</evidence>
<feature type="domain" description="HTH lacI-type" evidence="6">
    <location>
        <begin position="4"/>
        <end position="60"/>
    </location>
</feature>
<keyword evidence="8" id="KW-1185">Reference proteome</keyword>
<dbReference type="SUPFAM" id="SSF47413">
    <property type="entry name" value="lambda repressor-like DNA-binding domains"/>
    <property type="match status" value="1"/>
</dbReference>
<dbReference type="AlphaFoldDB" id="A0A1I0XVQ1"/>
<gene>
    <name evidence="7" type="ORF">SAMN05421867_10617</name>
</gene>
<keyword evidence="2" id="KW-0805">Transcription regulation</keyword>
<dbReference type="PANTHER" id="PTHR30146:SF148">
    <property type="entry name" value="HTH-TYPE TRANSCRIPTIONAL REPRESSOR PURR-RELATED"/>
    <property type="match status" value="1"/>
</dbReference>
<reference evidence="7 8" key="1">
    <citation type="submission" date="2016-10" db="EMBL/GenBank/DDBJ databases">
        <authorList>
            <person name="de Groot N.N."/>
        </authorList>
    </citation>
    <scope>NUCLEOTIDE SEQUENCE [LARGE SCALE GENOMIC DNA]</scope>
    <source>
        <strain evidence="7 8">CGMCC 4.6945</strain>
    </source>
</reference>
<proteinExistence type="predicted"/>
<evidence type="ECO:0000256" key="2">
    <source>
        <dbReference type="ARBA" id="ARBA00023015"/>
    </source>
</evidence>
<dbReference type="RefSeq" id="WP_090032164.1">
    <property type="nucleotide sequence ID" value="NZ_BONM01000006.1"/>
</dbReference>
<dbReference type="PROSITE" id="PS00356">
    <property type="entry name" value="HTH_LACI_1"/>
    <property type="match status" value="1"/>
</dbReference>
<dbReference type="Gene3D" id="3.40.50.2300">
    <property type="match status" value="2"/>
</dbReference>
<dbReference type="CDD" id="cd01392">
    <property type="entry name" value="HTH_LacI"/>
    <property type="match status" value="1"/>
</dbReference>
<dbReference type="Gene3D" id="1.10.260.40">
    <property type="entry name" value="lambda repressor-like DNA-binding domains"/>
    <property type="match status" value="1"/>
</dbReference>
<evidence type="ECO:0000256" key="3">
    <source>
        <dbReference type="ARBA" id="ARBA00023125"/>
    </source>
</evidence>
<dbReference type="InterPro" id="IPR000843">
    <property type="entry name" value="HTH_LacI"/>
</dbReference>
<dbReference type="GO" id="GO:0003700">
    <property type="term" value="F:DNA-binding transcription factor activity"/>
    <property type="evidence" value="ECO:0007669"/>
    <property type="project" value="TreeGrafter"/>
</dbReference>
<feature type="region of interest" description="Disordered" evidence="5">
    <location>
        <begin position="333"/>
        <end position="354"/>
    </location>
</feature>
<name>A0A1I0XVQ1_9CELL</name>
<dbReference type="PROSITE" id="PS50932">
    <property type="entry name" value="HTH_LACI_2"/>
    <property type="match status" value="1"/>
</dbReference>
<accession>A0A1I0XVQ1</accession>
<keyword evidence="3" id="KW-0238">DNA-binding</keyword>
<evidence type="ECO:0000259" key="6">
    <source>
        <dbReference type="PROSITE" id="PS50932"/>
    </source>
</evidence>
<dbReference type="EMBL" id="FOKA01000006">
    <property type="protein sequence ID" value="SFB05209.1"/>
    <property type="molecule type" value="Genomic_DNA"/>
</dbReference>
<keyword evidence="4" id="KW-0804">Transcription</keyword>
<organism evidence="7 8">
    <name type="scientific">Cellulomonas marina</name>
    <dbReference type="NCBI Taxonomy" id="988821"/>
    <lineage>
        <taxon>Bacteria</taxon>
        <taxon>Bacillati</taxon>
        <taxon>Actinomycetota</taxon>
        <taxon>Actinomycetes</taxon>
        <taxon>Micrococcales</taxon>
        <taxon>Cellulomonadaceae</taxon>
        <taxon>Cellulomonas</taxon>
    </lineage>
</organism>
<dbReference type="InterPro" id="IPR010982">
    <property type="entry name" value="Lambda_DNA-bd_dom_sf"/>
</dbReference>
<dbReference type="GO" id="GO:0000976">
    <property type="term" value="F:transcription cis-regulatory region binding"/>
    <property type="evidence" value="ECO:0007669"/>
    <property type="project" value="TreeGrafter"/>
</dbReference>
<dbReference type="SMART" id="SM00354">
    <property type="entry name" value="HTH_LACI"/>
    <property type="match status" value="1"/>
</dbReference>
<sequence>MTRVRIADVARAAGVSVTTVSLVLNDRNAARFPETTRTRIRDLAREMGYEPNVLARGLRTRRTHTIGLLSDRIATTPFAVGMVEAAQDVAREHGRLLFLVGTGGVREVEEDAVRALLAQQVDGMIYASMWHRPVDPPADLPPGTVFLDCYPVGDDARPAVVPDDLGGARAAIAHLVAAGHRRIGLVDIDEDPRPVASVLREQGYREVLAEAGVAPDPRWHVRSATTAAADAAAATETLLALPPADRPTAVFCYNDQVAHGAYTAARRHGLRIPQDLSVVGYDDLVLIAPELDPPLTTVALPHHAMGRWATEVLLGVRPPPDEADGVLRMPCPLVERGSVSPPPVVPGQRTGDGQ</sequence>
<keyword evidence="1" id="KW-0678">Repressor</keyword>
<dbReference type="InterPro" id="IPR046335">
    <property type="entry name" value="LacI/GalR-like_sensor"/>
</dbReference>
<dbReference type="Pfam" id="PF00356">
    <property type="entry name" value="LacI"/>
    <property type="match status" value="1"/>
</dbReference>
<evidence type="ECO:0000256" key="5">
    <source>
        <dbReference type="SAM" id="MobiDB-lite"/>
    </source>
</evidence>
<dbReference type="CDD" id="cd06288">
    <property type="entry name" value="PBP1_sucrose_transcription_regulator"/>
    <property type="match status" value="1"/>
</dbReference>
<dbReference type="Proteomes" id="UP000199012">
    <property type="component" value="Unassembled WGS sequence"/>
</dbReference>
<dbReference type="OrthoDB" id="3227375at2"/>